<dbReference type="Gene3D" id="3.40.630.30">
    <property type="match status" value="1"/>
</dbReference>
<accession>A0A8J3XXZ1</accession>
<dbReference type="Proteomes" id="UP000605992">
    <property type="component" value="Unassembled WGS sequence"/>
</dbReference>
<keyword evidence="2" id="KW-0012">Acyltransferase</keyword>
<evidence type="ECO:0000256" key="2">
    <source>
        <dbReference type="ARBA" id="ARBA00023315"/>
    </source>
</evidence>
<proteinExistence type="predicted"/>
<dbReference type="AlphaFoldDB" id="A0A8J3XXZ1"/>
<keyword evidence="1" id="KW-0808">Transferase</keyword>
<dbReference type="Pfam" id="PF00583">
    <property type="entry name" value="Acetyltransf_1"/>
    <property type="match status" value="1"/>
</dbReference>
<sequence>MRASDGKISGMTDVEIRRLVPGEGERYRKIRLKALADSPEAFASTYDKEAAFPAERWEERLVGEVATLVAVTDGVDAGIVGVIPGSGEHPLRAHLIAMWVDPAIRGRGAGGRLVDAALSQARKMGAEEVELWVVDGNEPAIALYKSRGFTPSGIRGTLPSDPSVGESHFLLRSLSLVTAS</sequence>
<dbReference type="PANTHER" id="PTHR43877">
    <property type="entry name" value="AMINOALKYLPHOSPHONATE N-ACETYLTRANSFERASE-RELATED-RELATED"/>
    <property type="match status" value="1"/>
</dbReference>
<name>A0A8J3XXZ1_9ACTN</name>
<evidence type="ECO:0000313" key="4">
    <source>
        <dbReference type="EMBL" id="GII56586.1"/>
    </source>
</evidence>
<keyword evidence="5" id="KW-1185">Reference proteome</keyword>
<evidence type="ECO:0000256" key="1">
    <source>
        <dbReference type="ARBA" id="ARBA00022679"/>
    </source>
</evidence>
<comment type="caution">
    <text evidence="4">The sequence shown here is derived from an EMBL/GenBank/DDBJ whole genome shotgun (WGS) entry which is preliminary data.</text>
</comment>
<dbReference type="CDD" id="cd04301">
    <property type="entry name" value="NAT_SF"/>
    <property type="match status" value="1"/>
</dbReference>
<evidence type="ECO:0000313" key="5">
    <source>
        <dbReference type="Proteomes" id="UP000605992"/>
    </source>
</evidence>
<dbReference type="GO" id="GO:0016747">
    <property type="term" value="F:acyltransferase activity, transferring groups other than amino-acyl groups"/>
    <property type="evidence" value="ECO:0007669"/>
    <property type="project" value="InterPro"/>
</dbReference>
<dbReference type="InterPro" id="IPR000182">
    <property type="entry name" value="GNAT_dom"/>
</dbReference>
<dbReference type="EMBL" id="BOOR01000037">
    <property type="protein sequence ID" value="GII56586.1"/>
    <property type="molecule type" value="Genomic_DNA"/>
</dbReference>
<dbReference type="InterPro" id="IPR050832">
    <property type="entry name" value="Bact_Acetyltransf"/>
</dbReference>
<protein>
    <submittedName>
        <fullName evidence="4">N-acetyltransferase</fullName>
    </submittedName>
</protein>
<organism evidence="4 5">
    <name type="scientific">Planotetraspora thailandica</name>
    <dbReference type="NCBI Taxonomy" id="487172"/>
    <lineage>
        <taxon>Bacteria</taxon>
        <taxon>Bacillati</taxon>
        <taxon>Actinomycetota</taxon>
        <taxon>Actinomycetes</taxon>
        <taxon>Streptosporangiales</taxon>
        <taxon>Streptosporangiaceae</taxon>
        <taxon>Planotetraspora</taxon>
    </lineage>
</organism>
<dbReference type="PANTHER" id="PTHR43877:SF2">
    <property type="entry name" value="AMINOALKYLPHOSPHONATE N-ACETYLTRANSFERASE-RELATED"/>
    <property type="match status" value="1"/>
</dbReference>
<gene>
    <name evidence="4" type="ORF">Pth03_49750</name>
</gene>
<dbReference type="PROSITE" id="PS51186">
    <property type="entry name" value="GNAT"/>
    <property type="match status" value="1"/>
</dbReference>
<evidence type="ECO:0000259" key="3">
    <source>
        <dbReference type="PROSITE" id="PS51186"/>
    </source>
</evidence>
<dbReference type="SUPFAM" id="SSF55729">
    <property type="entry name" value="Acyl-CoA N-acyltransferases (Nat)"/>
    <property type="match status" value="1"/>
</dbReference>
<dbReference type="InterPro" id="IPR016181">
    <property type="entry name" value="Acyl_CoA_acyltransferase"/>
</dbReference>
<feature type="domain" description="N-acetyltransferase" evidence="3">
    <location>
        <begin position="14"/>
        <end position="171"/>
    </location>
</feature>
<reference evidence="4" key="1">
    <citation type="submission" date="2021-01" db="EMBL/GenBank/DDBJ databases">
        <title>Whole genome shotgun sequence of Planotetraspora thailandica NBRC 104271.</title>
        <authorList>
            <person name="Komaki H."/>
            <person name="Tamura T."/>
        </authorList>
    </citation>
    <scope>NUCLEOTIDE SEQUENCE</scope>
    <source>
        <strain evidence="4">NBRC 104271</strain>
    </source>
</reference>